<dbReference type="EMBL" id="UINC01096694">
    <property type="protein sequence ID" value="SVC53787.1"/>
    <property type="molecule type" value="Genomic_DNA"/>
</dbReference>
<proteinExistence type="predicted"/>
<name>A0A382N0Z9_9ZZZZ</name>
<sequence>MKITHLSFLPTGMSFLIDLLLPPTCGLATRRSQQVETFWPEGHGLV</sequence>
<organism evidence="1">
    <name type="scientific">marine metagenome</name>
    <dbReference type="NCBI Taxonomy" id="408172"/>
    <lineage>
        <taxon>unclassified sequences</taxon>
        <taxon>metagenomes</taxon>
        <taxon>ecological metagenomes</taxon>
    </lineage>
</organism>
<gene>
    <name evidence="1" type="ORF">METZ01_LOCUS306641</name>
</gene>
<accession>A0A382N0Z9</accession>
<reference evidence="1" key="1">
    <citation type="submission" date="2018-05" db="EMBL/GenBank/DDBJ databases">
        <authorList>
            <person name="Lanie J.A."/>
            <person name="Ng W.-L."/>
            <person name="Kazmierczak K.M."/>
            <person name="Andrzejewski T.M."/>
            <person name="Davidsen T.M."/>
            <person name="Wayne K.J."/>
            <person name="Tettelin H."/>
            <person name="Glass J.I."/>
            <person name="Rusch D."/>
            <person name="Podicherti R."/>
            <person name="Tsui H.-C.T."/>
            <person name="Winkler M.E."/>
        </authorList>
    </citation>
    <scope>NUCLEOTIDE SEQUENCE</scope>
</reference>
<evidence type="ECO:0000313" key="1">
    <source>
        <dbReference type="EMBL" id="SVC53787.1"/>
    </source>
</evidence>
<dbReference type="AlphaFoldDB" id="A0A382N0Z9"/>
<protein>
    <submittedName>
        <fullName evidence="1">Uncharacterized protein</fullName>
    </submittedName>
</protein>